<reference evidence="2" key="1">
    <citation type="submission" date="2022-12" db="EMBL/GenBank/DDBJ databases">
        <title>Draft genome assemblies for two species of Escallonia (Escalloniales).</title>
        <authorList>
            <person name="Chanderbali A."/>
            <person name="Dervinis C."/>
            <person name="Anghel I."/>
            <person name="Soltis D."/>
            <person name="Soltis P."/>
            <person name="Zapata F."/>
        </authorList>
    </citation>
    <scope>NUCLEOTIDE SEQUENCE</scope>
    <source>
        <strain evidence="2">UCBG64.0493</strain>
        <tissue evidence="2">Leaf</tissue>
    </source>
</reference>
<organism evidence="2 3">
    <name type="scientific">Escallonia herrerae</name>
    <dbReference type="NCBI Taxonomy" id="1293975"/>
    <lineage>
        <taxon>Eukaryota</taxon>
        <taxon>Viridiplantae</taxon>
        <taxon>Streptophyta</taxon>
        <taxon>Embryophyta</taxon>
        <taxon>Tracheophyta</taxon>
        <taxon>Spermatophyta</taxon>
        <taxon>Magnoliopsida</taxon>
        <taxon>eudicotyledons</taxon>
        <taxon>Gunneridae</taxon>
        <taxon>Pentapetalae</taxon>
        <taxon>asterids</taxon>
        <taxon>campanulids</taxon>
        <taxon>Escalloniales</taxon>
        <taxon>Escalloniaceae</taxon>
        <taxon>Escallonia</taxon>
    </lineage>
</organism>
<name>A0AA89BH64_9ASTE</name>
<dbReference type="PANTHER" id="PTHR33133">
    <property type="entry name" value="OS08G0107100 PROTEIN-RELATED"/>
    <property type="match status" value="1"/>
</dbReference>
<proteinExistence type="predicted"/>
<feature type="transmembrane region" description="Helical" evidence="1">
    <location>
        <begin position="113"/>
        <end position="138"/>
    </location>
</feature>
<gene>
    <name evidence="2" type="ORF">RJ639_000095</name>
</gene>
<feature type="transmembrane region" description="Helical" evidence="1">
    <location>
        <begin position="248"/>
        <end position="268"/>
    </location>
</feature>
<sequence>MAASYFILSLPLLLRANMDREQEEMQFLGLFGIYKEAYKIIIRWRKIFSQITLALILPLAFIFLAHKEIANILFWKILHTEFELKKTKAGTRKFHYLTDHIRSEWITYYVFQAAYLAFVLVFSLLSTSAVVYTIACIYTGRDVTFNKVMSVVPKVWKRLIVTFLSTFVAFFAYNAVAVLIIILWFIAVWDWESVVAAITFHVILLTYVVGFVYMTIIWQLASVVSVLEDTYGFKAMMKSKDLIKGKMLVSLAIFFKLNFSLVVIQIVFGEHVLHGRWHRESFGSRFGFGILCLLLLFKLILFGLVVQTIIYFVCKSYHHENIDKSNLSEHLEGYLGDYKPLDAKDVQLEHYEV</sequence>
<dbReference type="PANTHER" id="PTHR33133:SF51">
    <property type="entry name" value="THH1_TOM1_TOM3 DOMAIN-CONTAINING PROTEIN"/>
    <property type="match status" value="1"/>
</dbReference>
<feature type="transmembrane region" description="Helical" evidence="1">
    <location>
        <begin position="288"/>
        <end position="314"/>
    </location>
</feature>
<dbReference type="Proteomes" id="UP001188597">
    <property type="component" value="Unassembled WGS sequence"/>
</dbReference>
<feature type="transmembrane region" description="Helical" evidence="1">
    <location>
        <begin position="47"/>
        <end position="66"/>
    </location>
</feature>
<feature type="transmembrane region" description="Helical" evidence="1">
    <location>
        <begin position="159"/>
        <end position="186"/>
    </location>
</feature>
<feature type="transmembrane region" description="Helical" evidence="1">
    <location>
        <begin position="198"/>
        <end position="227"/>
    </location>
</feature>
<keyword evidence="1" id="KW-1133">Transmembrane helix</keyword>
<accession>A0AA89BH64</accession>
<keyword evidence="1" id="KW-0472">Membrane</keyword>
<evidence type="ECO:0000256" key="1">
    <source>
        <dbReference type="SAM" id="Phobius"/>
    </source>
</evidence>
<keyword evidence="1" id="KW-0812">Transmembrane</keyword>
<evidence type="ECO:0000313" key="3">
    <source>
        <dbReference type="Proteomes" id="UP001188597"/>
    </source>
</evidence>
<evidence type="ECO:0000313" key="2">
    <source>
        <dbReference type="EMBL" id="KAK3043679.1"/>
    </source>
</evidence>
<dbReference type="AlphaFoldDB" id="A0AA89BH64"/>
<comment type="caution">
    <text evidence="2">The sequence shown here is derived from an EMBL/GenBank/DDBJ whole genome shotgun (WGS) entry which is preliminary data.</text>
</comment>
<protein>
    <submittedName>
        <fullName evidence="2">Uncharacterized protein</fullName>
    </submittedName>
</protein>
<dbReference type="EMBL" id="JAVXUP010000003">
    <property type="protein sequence ID" value="KAK3043679.1"/>
    <property type="molecule type" value="Genomic_DNA"/>
</dbReference>
<keyword evidence="3" id="KW-1185">Reference proteome</keyword>